<evidence type="ECO:0000256" key="2">
    <source>
        <dbReference type="ARBA" id="ARBA00022679"/>
    </source>
</evidence>
<evidence type="ECO:0000313" key="8">
    <source>
        <dbReference type="EMBL" id="PKQ70067.1"/>
    </source>
</evidence>
<evidence type="ECO:0000256" key="6">
    <source>
        <dbReference type="HAMAP-Rule" id="MF_00020"/>
    </source>
</evidence>
<dbReference type="GO" id="GO:0005737">
    <property type="term" value="C:cytoplasm"/>
    <property type="evidence" value="ECO:0007669"/>
    <property type="project" value="UniProtKB-SubCell"/>
</dbReference>
<keyword evidence="6" id="KW-0963">Cytoplasm</keyword>
<dbReference type="NCBIfam" id="TIGR00016">
    <property type="entry name" value="ackA"/>
    <property type="match status" value="1"/>
</dbReference>
<dbReference type="InterPro" id="IPR023865">
    <property type="entry name" value="Aliphatic_acid_kinase_CS"/>
</dbReference>
<feature type="binding site" evidence="6">
    <location>
        <begin position="200"/>
        <end position="204"/>
    </location>
    <ligand>
        <name>ATP</name>
        <dbReference type="ChEBI" id="CHEBI:30616"/>
    </ligand>
</feature>
<gene>
    <name evidence="6" type="primary">ackA</name>
    <name evidence="8" type="ORF">Rain11_0871</name>
</gene>
<dbReference type="Pfam" id="PF00871">
    <property type="entry name" value="Acetate_kinase"/>
    <property type="match status" value="1"/>
</dbReference>
<dbReference type="EC" id="2.7.2.1" evidence="6"/>
<keyword evidence="9" id="KW-1185">Reference proteome</keyword>
<sequence length="604" mass="66300">MQILVVNCGSSSVKAEVIDVTSGKRIAVMSVDRISEPEPKVKFSGSTEVLTCQGSGHENALAFAFPLLLEKIDKSQLKGVGHRIVHGGKIFDEPVVITEEVEKQIEGLFSLAPLHNPINLLGVRIAKKYFPDVPHVAVFDTAYHSTIPPRAKNYALPKNLIQKHDIERYGFHGTSHQYVAEQAAKFLETDLHDLRLISCHLGNGASVCAIEYGQSVETSMGMTPLEGLVMGTRSGDIDAGVVTYLMEKEGKTWQEISDMLNKESGLKGIAGTNDMRDLEERAAEGDIDAQLAIDMFVHRLRKYIGAYAAVMGGVDAIIFTAGIGENSASLRYKVVQKLGFLRAILDEQKNKMLKFVGVDWVEDISASNSKCKILVVKTDEQLSIAEQTAKVIRESKFKGQPPRSIPIAVSARHVHLTQESVEILFGKGYQLTVQKPLSQPGQFACNEMVTLVGPKNKIEKVRILGPTRPKDQVEISRTDEFFLGIDAPIRESGHTEGSPGLLLIGPAGQLELKEGVICAWRHIHMHPDDAEYFGVKDKDIVEVRVENQERSLTFGNVLIRVSDKFKLEMHIDTDEANAAELNQGAEGALIHTGAGGLLTKKKVQ</sequence>
<feature type="binding site" evidence="6">
    <location>
        <begin position="274"/>
        <end position="276"/>
    </location>
    <ligand>
        <name>ATP</name>
        <dbReference type="ChEBI" id="CHEBI:30616"/>
    </ligand>
</feature>
<keyword evidence="2 6" id="KW-0808">Transferase</keyword>
<dbReference type="Gene3D" id="3.30.420.40">
    <property type="match status" value="2"/>
</dbReference>
<dbReference type="InterPro" id="IPR004372">
    <property type="entry name" value="Ac/propionate_kinase"/>
</dbReference>
<feature type="active site" description="Proton donor/acceptor" evidence="6">
    <location>
        <position position="140"/>
    </location>
</feature>
<dbReference type="HAMAP" id="MF_00020">
    <property type="entry name" value="Acetate_kinase"/>
    <property type="match status" value="1"/>
</dbReference>
<evidence type="ECO:0000313" key="9">
    <source>
        <dbReference type="Proteomes" id="UP000233387"/>
    </source>
</evidence>
<dbReference type="UniPathway" id="UPA00340">
    <property type="reaction ID" value="UER00458"/>
</dbReference>
<feature type="binding site" evidence="6">
    <location>
        <position position="14"/>
    </location>
    <ligand>
        <name>ATP</name>
        <dbReference type="ChEBI" id="CHEBI:30616"/>
    </ligand>
</feature>
<comment type="similarity">
    <text evidence="1 6 7">Belongs to the acetokinase family.</text>
</comment>
<dbReference type="PRINTS" id="PR00471">
    <property type="entry name" value="ACETATEKNASE"/>
</dbReference>
<keyword evidence="4 6" id="KW-0418">Kinase</keyword>
<dbReference type="RefSeq" id="WP_101358136.1">
    <property type="nucleotide sequence ID" value="NZ_NKXO01000011.1"/>
</dbReference>
<comment type="subunit">
    <text evidence="6">Homodimer.</text>
</comment>
<dbReference type="InterPro" id="IPR008300">
    <property type="entry name" value="PTAC"/>
</dbReference>
<dbReference type="GO" id="GO:0008776">
    <property type="term" value="F:acetate kinase activity"/>
    <property type="evidence" value="ECO:0007669"/>
    <property type="project" value="UniProtKB-UniRule"/>
</dbReference>
<evidence type="ECO:0000256" key="5">
    <source>
        <dbReference type="ARBA" id="ARBA00022840"/>
    </source>
</evidence>
<feature type="site" description="Transition state stabilizer" evidence="6">
    <location>
        <position position="233"/>
    </location>
</feature>
<evidence type="ECO:0000256" key="3">
    <source>
        <dbReference type="ARBA" id="ARBA00022741"/>
    </source>
</evidence>
<feature type="site" description="Transition state stabilizer" evidence="6">
    <location>
        <position position="172"/>
    </location>
</feature>
<dbReference type="Proteomes" id="UP000233387">
    <property type="component" value="Unassembled WGS sequence"/>
</dbReference>
<dbReference type="GO" id="GO:0000287">
    <property type="term" value="F:magnesium ion binding"/>
    <property type="evidence" value="ECO:0007669"/>
    <property type="project" value="UniProtKB-UniRule"/>
</dbReference>
<dbReference type="SUPFAM" id="SSF53067">
    <property type="entry name" value="Actin-like ATPase domain"/>
    <property type="match status" value="2"/>
</dbReference>
<dbReference type="OrthoDB" id="9802453at2"/>
<dbReference type="PANTHER" id="PTHR21060">
    <property type="entry name" value="ACETATE KINASE"/>
    <property type="match status" value="1"/>
</dbReference>
<comment type="pathway">
    <text evidence="6">Metabolic intermediate biosynthesis; acetyl-CoA biosynthesis; acetyl-CoA from acetate: step 1/2.</text>
</comment>
<comment type="caution">
    <text evidence="8">The sequence shown here is derived from an EMBL/GenBank/DDBJ whole genome shotgun (WGS) entry which is preliminary data.</text>
</comment>
<dbReference type="AlphaFoldDB" id="A0A2N3IID4"/>
<accession>A0A2N3IID4</accession>
<evidence type="ECO:0000256" key="1">
    <source>
        <dbReference type="ARBA" id="ARBA00008748"/>
    </source>
</evidence>
<feature type="binding site" evidence="6">
    <location>
        <begin position="322"/>
        <end position="326"/>
    </location>
    <ligand>
        <name>ATP</name>
        <dbReference type="ChEBI" id="CHEBI:30616"/>
    </ligand>
</feature>
<dbReference type="EMBL" id="NKXO01000011">
    <property type="protein sequence ID" value="PKQ70067.1"/>
    <property type="molecule type" value="Genomic_DNA"/>
</dbReference>
<dbReference type="PANTHER" id="PTHR21060:SF15">
    <property type="entry name" value="ACETATE KINASE-RELATED"/>
    <property type="match status" value="1"/>
</dbReference>
<evidence type="ECO:0000256" key="7">
    <source>
        <dbReference type="RuleBase" id="RU003835"/>
    </source>
</evidence>
<dbReference type="PROSITE" id="PS01075">
    <property type="entry name" value="ACETATE_KINASE_1"/>
    <property type="match status" value="1"/>
</dbReference>
<proteinExistence type="inferred from homology"/>
<keyword evidence="5 6" id="KW-0067">ATP-binding</keyword>
<dbReference type="Pfam" id="PF06130">
    <property type="entry name" value="PTAC"/>
    <property type="match status" value="1"/>
</dbReference>
<protein>
    <recommendedName>
        <fullName evidence="6">Acetate kinase</fullName>
        <ecNumber evidence="6">2.7.2.1</ecNumber>
    </recommendedName>
    <alternativeName>
        <fullName evidence="6">Acetokinase</fullName>
    </alternativeName>
</protein>
<dbReference type="GO" id="GO:0006085">
    <property type="term" value="P:acetyl-CoA biosynthetic process"/>
    <property type="evidence" value="ECO:0007669"/>
    <property type="project" value="UniProtKB-UniRule"/>
</dbReference>
<keyword evidence="6" id="KW-0479">Metal-binding</keyword>
<name>A0A2N3IID4_9BACT</name>
<dbReference type="NCBIfam" id="NF011652">
    <property type="entry name" value="PRK15070.1"/>
    <property type="match status" value="1"/>
</dbReference>
<comment type="cofactor">
    <cofactor evidence="6">
        <name>Mg(2+)</name>
        <dbReference type="ChEBI" id="CHEBI:18420"/>
    </cofactor>
    <cofactor evidence="6">
        <name>Mn(2+)</name>
        <dbReference type="ChEBI" id="CHEBI:29035"/>
    </cofactor>
    <text evidence="6">Mg(2+). Can also accept Mn(2+).</text>
</comment>
<evidence type="ECO:0000256" key="4">
    <source>
        <dbReference type="ARBA" id="ARBA00022777"/>
    </source>
</evidence>
<comment type="catalytic activity">
    <reaction evidence="6">
        <text>acetate + ATP = acetyl phosphate + ADP</text>
        <dbReference type="Rhea" id="RHEA:11352"/>
        <dbReference type="ChEBI" id="CHEBI:22191"/>
        <dbReference type="ChEBI" id="CHEBI:30089"/>
        <dbReference type="ChEBI" id="CHEBI:30616"/>
        <dbReference type="ChEBI" id="CHEBI:456216"/>
        <dbReference type="EC" id="2.7.2.1"/>
    </reaction>
</comment>
<dbReference type="GO" id="GO:0016747">
    <property type="term" value="F:acyltransferase activity, transferring groups other than amino-acyl groups"/>
    <property type="evidence" value="ECO:0007669"/>
    <property type="project" value="InterPro"/>
</dbReference>
<feature type="binding site" evidence="6">
    <location>
        <position position="83"/>
    </location>
    <ligand>
        <name>substrate</name>
    </ligand>
</feature>
<feature type="binding site" evidence="6">
    <location>
        <position position="7"/>
    </location>
    <ligand>
        <name>Mg(2+)</name>
        <dbReference type="ChEBI" id="CHEBI:18420"/>
    </ligand>
</feature>
<keyword evidence="3 6" id="KW-0547">Nucleotide-binding</keyword>
<dbReference type="PROSITE" id="PS01076">
    <property type="entry name" value="ACETATE_KINASE_2"/>
    <property type="match status" value="1"/>
</dbReference>
<feature type="binding site" evidence="6">
    <location>
        <position position="380"/>
    </location>
    <ligand>
        <name>Mg(2+)</name>
        <dbReference type="ChEBI" id="CHEBI:18420"/>
    </ligand>
</feature>
<dbReference type="InterPro" id="IPR043129">
    <property type="entry name" value="ATPase_NBD"/>
</dbReference>
<keyword evidence="6" id="KW-0460">Magnesium</keyword>
<dbReference type="CDD" id="cd24010">
    <property type="entry name" value="ASKHA_NBD_AcK_PK"/>
    <property type="match status" value="1"/>
</dbReference>
<comment type="subcellular location">
    <subcellularLocation>
        <location evidence="6">Cytoplasm</location>
    </subcellularLocation>
</comment>
<dbReference type="GO" id="GO:0005524">
    <property type="term" value="F:ATP binding"/>
    <property type="evidence" value="ECO:0007669"/>
    <property type="project" value="UniProtKB-KW"/>
</dbReference>
<dbReference type="GO" id="GO:0006083">
    <property type="term" value="P:acetate metabolic process"/>
    <property type="evidence" value="ECO:0007669"/>
    <property type="project" value="TreeGrafter"/>
</dbReference>
<comment type="function">
    <text evidence="6">Catalyzes the formation of acetyl phosphate from acetate and ATP. Can also catalyze the reverse reaction.</text>
</comment>
<dbReference type="InterPro" id="IPR000890">
    <property type="entry name" value="Aliphatic_acid_kin_short-chain"/>
</dbReference>
<organism evidence="8 9">
    <name type="scientific">Raineya orbicola</name>
    <dbReference type="NCBI Taxonomy" id="2016530"/>
    <lineage>
        <taxon>Bacteria</taxon>
        <taxon>Pseudomonadati</taxon>
        <taxon>Bacteroidota</taxon>
        <taxon>Cytophagia</taxon>
        <taxon>Cytophagales</taxon>
        <taxon>Raineyaceae</taxon>
        <taxon>Raineya</taxon>
    </lineage>
</organism>
<reference evidence="8 9" key="1">
    <citation type="submission" date="2017-06" db="EMBL/GenBank/DDBJ databases">
        <title>Raineya orbicola gen. nov., sp. nov. a slightly thermophilic bacterium of the phylum Bacteroidetes and the description of Raineyaceae fam. nov.</title>
        <authorList>
            <person name="Albuquerque L."/>
            <person name="Polonia A.R.M."/>
            <person name="Barroso C."/>
            <person name="Froufe H.J.C."/>
            <person name="Lage O."/>
            <person name="Lobo-Da-Cunha A."/>
            <person name="Egas C."/>
            <person name="Da Costa M.S."/>
        </authorList>
    </citation>
    <scope>NUCLEOTIDE SEQUENCE [LARGE SCALE GENOMIC DNA]</scope>
    <source>
        <strain evidence="8 9">SPSPC-11</strain>
    </source>
</reference>